<protein>
    <recommendedName>
        <fullName evidence="5">Elongator complex protein 5</fullName>
    </recommendedName>
</protein>
<evidence type="ECO:0000256" key="3">
    <source>
        <dbReference type="ARBA" id="ARBA00005043"/>
    </source>
</evidence>
<gene>
    <name evidence="10" type="ORF">BD410DRAFT_781002</name>
</gene>
<dbReference type="GO" id="GO:0005634">
    <property type="term" value="C:nucleus"/>
    <property type="evidence" value="ECO:0007669"/>
    <property type="project" value="UniProtKB-SubCell"/>
</dbReference>
<feature type="compositionally biased region" description="Acidic residues" evidence="9">
    <location>
        <begin position="212"/>
        <end position="228"/>
    </location>
</feature>
<dbReference type="STRING" id="50990.A0A4Y7QML6"/>
<dbReference type="VEuPathDB" id="FungiDB:BD410DRAFT_781002"/>
<evidence type="ECO:0000256" key="2">
    <source>
        <dbReference type="ARBA" id="ARBA00004496"/>
    </source>
</evidence>
<evidence type="ECO:0000256" key="8">
    <source>
        <dbReference type="ARBA" id="ARBA00023242"/>
    </source>
</evidence>
<keyword evidence="7" id="KW-0819">tRNA processing</keyword>
<dbReference type="InterPro" id="IPR019519">
    <property type="entry name" value="Elp5"/>
</dbReference>
<evidence type="ECO:0000313" key="11">
    <source>
        <dbReference type="Proteomes" id="UP000294933"/>
    </source>
</evidence>
<keyword evidence="8" id="KW-0539">Nucleus</keyword>
<evidence type="ECO:0000256" key="4">
    <source>
        <dbReference type="ARBA" id="ARBA00009567"/>
    </source>
</evidence>
<accession>A0A4Y7QML6</accession>
<name>A0A4Y7QML6_9AGAM</name>
<dbReference type="PANTHER" id="PTHR15641">
    <property type="entry name" value="ELONGATOR COMPLEX PROTEIN 5"/>
    <property type="match status" value="1"/>
</dbReference>
<dbReference type="GO" id="GO:0005829">
    <property type="term" value="C:cytosol"/>
    <property type="evidence" value="ECO:0007669"/>
    <property type="project" value="TreeGrafter"/>
</dbReference>
<keyword evidence="6" id="KW-0963">Cytoplasm</keyword>
<dbReference type="UniPathway" id="UPA00988"/>
<evidence type="ECO:0000256" key="5">
    <source>
        <dbReference type="ARBA" id="ARBA00020264"/>
    </source>
</evidence>
<dbReference type="GO" id="GO:0000049">
    <property type="term" value="F:tRNA binding"/>
    <property type="evidence" value="ECO:0007669"/>
    <property type="project" value="TreeGrafter"/>
</dbReference>
<organism evidence="10 11">
    <name type="scientific">Rickenella mellea</name>
    <dbReference type="NCBI Taxonomy" id="50990"/>
    <lineage>
        <taxon>Eukaryota</taxon>
        <taxon>Fungi</taxon>
        <taxon>Dikarya</taxon>
        <taxon>Basidiomycota</taxon>
        <taxon>Agaricomycotina</taxon>
        <taxon>Agaricomycetes</taxon>
        <taxon>Hymenochaetales</taxon>
        <taxon>Rickenellaceae</taxon>
        <taxon>Rickenella</taxon>
    </lineage>
</organism>
<proteinExistence type="inferred from homology"/>
<comment type="similarity">
    <text evidence="4">Belongs to the ELP5 family.</text>
</comment>
<dbReference type="EMBL" id="ML170157">
    <property type="protein sequence ID" value="TDL28488.1"/>
    <property type="molecule type" value="Genomic_DNA"/>
</dbReference>
<dbReference type="Proteomes" id="UP000294933">
    <property type="component" value="Unassembled WGS sequence"/>
</dbReference>
<evidence type="ECO:0000256" key="6">
    <source>
        <dbReference type="ARBA" id="ARBA00022490"/>
    </source>
</evidence>
<comment type="subcellular location">
    <subcellularLocation>
        <location evidence="2">Cytoplasm</location>
    </subcellularLocation>
    <subcellularLocation>
        <location evidence="1">Nucleus</location>
    </subcellularLocation>
</comment>
<dbReference type="PANTHER" id="PTHR15641:SF1">
    <property type="entry name" value="ELONGATOR COMPLEX PROTEIN 5"/>
    <property type="match status" value="1"/>
</dbReference>
<keyword evidence="11" id="KW-1185">Reference proteome</keyword>
<dbReference type="GO" id="GO:0033588">
    <property type="term" value="C:elongator holoenzyme complex"/>
    <property type="evidence" value="ECO:0007669"/>
    <property type="project" value="InterPro"/>
</dbReference>
<feature type="region of interest" description="Disordered" evidence="9">
    <location>
        <begin position="193"/>
        <end position="228"/>
    </location>
</feature>
<reference evidence="10 11" key="1">
    <citation type="submission" date="2018-06" db="EMBL/GenBank/DDBJ databases">
        <title>A transcriptomic atlas of mushroom development highlights an independent origin of complex multicellularity.</title>
        <authorList>
            <consortium name="DOE Joint Genome Institute"/>
            <person name="Krizsan K."/>
            <person name="Almasi E."/>
            <person name="Merenyi Z."/>
            <person name="Sahu N."/>
            <person name="Viragh M."/>
            <person name="Koszo T."/>
            <person name="Mondo S."/>
            <person name="Kiss B."/>
            <person name="Balint B."/>
            <person name="Kues U."/>
            <person name="Barry K."/>
            <person name="Hegedus J.C."/>
            <person name="Henrissat B."/>
            <person name="Johnson J."/>
            <person name="Lipzen A."/>
            <person name="Ohm R."/>
            <person name="Nagy I."/>
            <person name="Pangilinan J."/>
            <person name="Yan J."/>
            <person name="Xiong Y."/>
            <person name="Grigoriev I.V."/>
            <person name="Hibbett D.S."/>
            <person name="Nagy L.G."/>
        </authorList>
    </citation>
    <scope>NUCLEOTIDE SEQUENCE [LARGE SCALE GENOMIC DNA]</scope>
    <source>
        <strain evidence="10 11">SZMC22713</strain>
    </source>
</reference>
<dbReference type="OrthoDB" id="166907at2759"/>
<evidence type="ECO:0000256" key="1">
    <source>
        <dbReference type="ARBA" id="ARBA00004123"/>
    </source>
</evidence>
<dbReference type="AlphaFoldDB" id="A0A4Y7QML6"/>
<comment type="pathway">
    <text evidence="3">tRNA modification; 5-methoxycarbonylmethyl-2-thiouridine-tRNA biosynthesis.</text>
</comment>
<evidence type="ECO:0000256" key="7">
    <source>
        <dbReference type="ARBA" id="ARBA00022694"/>
    </source>
</evidence>
<evidence type="ECO:0000256" key="9">
    <source>
        <dbReference type="SAM" id="MobiDB-lite"/>
    </source>
</evidence>
<dbReference type="GO" id="GO:0002098">
    <property type="term" value="P:tRNA wobble uridine modification"/>
    <property type="evidence" value="ECO:0007669"/>
    <property type="project" value="InterPro"/>
</dbReference>
<sequence length="228" mass="25010">MSLMLLKTRTAPSRLICHVNCPSELVHVLTQIAFSPSLVQIVARPPVLLTHIAQVYLTPPPPASTPEKFWRVFSPFAEREQDVESLVFGTGAEGGGGGGSSDEFVVEMLVRSGGEGKRKNVERSIEGWSEAKNGPCELCDLDTLKNVWTRPRSIPDLKEASIDPTQGLPFNLSLTPAQVELRSLVPLPYAYDGQRQTEKSKPPSGQILYDPDSADDIDEEDPDEDLDI</sequence>
<evidence type="ECO:0000313" key="10">
    <source>
        <dbReference type="EMBL" id="TDL28488.1"/>
    </source>
</evidence>